<dbReference type="PANTHER" id="PTHR48097">
    <property type="entry name" value="L-THREONINE ALDOLASE-RELATED"/>
    <property type="match status" value="1"/>
</dbReference>
<comment type="similarity">
    <text evidence="2">Belongs to the threonine aldolase family.</text>
</comment>
<evidence type="ECO:0000313" key="5">
    <source>
        <dbReference type="EMBL" id="GGL54504.1"/>
    </source>
</evidence>
<evidence type="ECO:0000256" key="1">
    <source>
        <dbReference type="ARBA" id="ARBA00001933"/>
    </source>
</evidence>
<dbReference type="InterPro" id="IPR015421">
    <property type="entry name" value="PyrdxlP-dep_Trfase_major"/>
</dbReference>
<keyword evidence="3" id="KW-0663">Pyridoxal phosphate</keyword>
<comment type="caution">
    <text evidence="5">The sequence shown here is derived from an EMBL/GenBank/DDBJ whole genome shotgun (WGS) entry which is preliminary data.</text>
</comment>
<proteinExistence type="inferred from homology"/>
<dbReference type="InterPro" id="IPR001597">
    <property type="entry name" value="ArAA_b-elim_lyase/Thr_aldolase"/>
</dbReference>
<comment type="cofactor">
    <cofactor evidence="1">
        <name>pyridoxal 5'-phosphate</name>
        <dbReference type="ChEBI" id="CHEBI:597326"/>
    </cofactor>
</comment>
<protein>
    <submittedName>
        <fullName evidence="5">Threonine aldolase</fullName>
    </submittedName>
</protein>
<dbReference type="PANTHER" id="PTHR48097:SF9">
    <property type="entry name" value="L-THREONINE ALDOLASE"/>
    <property type="match status" value="1"/>
</dbReference>
<keyword evidence="6" id="KW-1185">Reference proteome</keyword>
<reference evidence="5" key="1">
    <citation type="journal article" date="2014" name="Int. J. Syst. Evol. Microbiol.">
        <title>Complete genome sequence of Corynebacterium casei LMG S-19264T (=DSM 44701T), isolated from a smear-ripened cheese.</title>
        <authorList>
            <consortium name="US DOE Joint Genome Institute (JGI-PGF)"/>
            <person name="Walter F."/>
            <person name="Albersmeier A."/>
            <person name="Kalinowski J."/>
            <person name="Ruckert C."/>
        </authorList>
    </citation>
    <scope>NUCLEOTIDE SEQUENCE</scope>
    <source>
        <strain evidence="5">CGMCC 4.7306</strain>
    </source>
</reference>
<dbReference type="Proteomes" id="UP000613840">
    <property type="component" value="Unassembled WGS sequence"/>
</dbReference>
<dbReference type="GO" id="GO:0005829">
    <property type="term" value="C:cytosol"/>
    <property type="evidence" value="ECO:0007669"/>
    <property type="project" value="TreeGrafter"/>
</dbReference>
<organism evidence="5 6">
    <name type="scientific">Microlunatus endophyticus</name>
    <dbReference type="NCBI Taxonomy" id="1716077"/>
    <lineage>
        <taxon>Bacteria</taxon>
        <taxon>Bacillati</taxon>
        <taxon>Actinomycetota</taxon>
        <taxon>Actinomycetes</taxon>
        <taxon>Propionibacteriales</taxon>
        <taxon>Propionibacteriaceae</taxon>
        <taxon>Microlunatus</taxon>
    </lineage>
</organism>
<dbReference type="GO" id="GO:0006545">
    <property type="term" value="P:glycine biosynthetic process"/>
    <property type="evidence" value="ECO:0007669"/>
    <property type="project" value="TreeGrafter"/>
</dbReference>
<dbReference type="InterPro" id="IPR015422">
    <property type="entry name" value="PyrdxlP-dep_Trfase_small"/>
</dbReference>
<gene>
    <name evidence="5" type="ORF">GCM10011575_11090</name>
</gene>
<evidence type="ECO:0000313" key="6">
    <source>
        <dbReference type="Proteomes" id="UP000613840"/>
    </source>
</evidence>
<dbReference type="SUPFAM" id="SSF53383">
    <property type="entry name" value="PLP-dependent transferases"/>
    <property type="match status" value="1"/>
</dbReference>
<dbReference type="Gene3D" id="3.40.640.10">
    <property type="entry name" value="Type I PLP-dependent aspartate aminotransferase-like (Major domain)"/>
    <property type="match status" value="1"/>
</dbReference>
<sequence length="368" mass="39469">MLPVTDDLAGRFRKAYAAASETTSWRRPADPATAFAALAAACTELGIDEWDLYAGHGAVERLEQELTTLLGKPAAAYFPSGVMAQQVALRIHADRSGSRRVALPDLSHLLVHEEDGPRILQDLRFEFLTRGFQPPHVDQLAAIPGRLAAVLVELPLRDAGCLLPTFEELADLSAGCRERGIALHVDGARIWESQDHFGRSLAEIAELADTVYVSFYKGLGGLAGSALLGSEDLIAEARLWRRRMGGTIYRNTAEAVSALVGLRDRLPLMADCAAWARSFAAALPESITVQPPVPHTNQFLIFTGGDPDKINERLVAYAESSGLALGSPWRATSEPGRAVSELNIGDGALELDPVELAAAVAEIAADTM</sequence>
<evidence type="ECO:0000256" key="2">
    <source>
        <dbReference type="ARBA" id="ARBA00006966"/>
    </source>
</evidence>
<feature type="domain" description="Aromatic amino acid beta-eliminating lyase/threonine aldolase" evidence="4">
    <location>
        <begin position="45"/>
        <end position="301"/>
    </location>
</feature>
<dbReference type="AlphaFoldDB" id="A0A917S4M5"/>
<dbReference type="Gene3D" id="3.90.1150.10">
    <property type="entry name" value="Aspartate Aminotransferase, domain 1"/>
    <property type="match status" value="1"/>
</dbReference>
<dbReference type="GO" id="GO:0008732">
    <property type="term" value="F:L-allo-threonine aldolase activity"/>
    <property type="evidence" value="ECO:0007669"/>
    <property type="project" value="TreeGrafter"/>
</dbReference>
<accession>A0A917S4M5</accession>
<evidence type="ECO:0000256" key="3">
    <source>
        <dbReference type="ARBA" id="ARBA00022898"/>
    </source>
</evidence>
<dbReference type="EMBL" id="BMMZ01000002">
    <property type="protein sequence ID" value="GGL54504.1"/>
    <property type="molecule type" value="Genomic_DNA"/>
</dbReference>
<evidence type="ECO:0000259" key="4">
    <source>
        <dbReference type="Pfam" id="PF01212"/>
    </source>
</evidence>
<dbReference type="Pfam" id="PF01212">
    <property type="entry name" value="Beta_elim_lyase"/>
    <property type="match status" value="1"/>
</dbReference>
<dbReference type="InterPro" id="IPR015424">
    <property type="entry name" value="PyrdxlP-dep_Trfase"/>
</dbReference>
<dbReference type="GO" id="GO:0006567">
    <property type="term" value="P:L-threonine catabolic process"/>
    <property type="evidence" value="ECO:0007669"/>
    <property type="project" value="TreeGrafter"/>
</dbReference>
<name>A0A917S4M5_9ACTN</name>
<reference evidence="5" key="2">
    <citation type="submission" date="2020-09" db="EMBL/GenBank/DDBJ databases">
        <authorList>
            <person name="Sun Q."/>
            <person name="Zhou Y."/>
        </authorList>
    </citation>
    <scope>NUCLEOTIDE SEQUENCE</scope>
    <source>
        <strain evidence="5">CGMCC 4.7306</strain>
    </source>
</reference>